<organism evidence="2 3">
    <name type="scientific">Aspergillus homomorphus (strain CBS 101889)</name>
    <dbReference type="NCBI Taxonomy" id="1450537"/>
    <lineage>
        <taxon>Eukaryota</taxon>
        <taxon>Fungi</taxon>
        <taxon>Dikarya</taxon>
        <taxon>Ascomycota</taxon>
        <taxon>Pezizomycotina</taxon>
        <taxon>Eurotiomycetes</taxon>
        <taxon>Eurotiomycetidae</taxon>
        <taxon>Eurotiales</taxon>
        <taxon>Aspergillaceae</taxon>
        <taxon>Aspergillus</taxon>
        <taxon>Aspergillus subgen. Circumdati</taxon>
    </lineage>
</organism>
<accession>A0A395HSN7</accession>
<dbReference type="EMBL" id="KZ824291">
    <property type="protein sequence ID" value="RAL10961.1"/>
    <property type="molecule type" value="Genomic_DNA"/>
</dbReference>
<dbReference type="GeneID" id="37203407"/>
<evidence type="ECO:0000313" key="3">
    <source>
        <dbReference type="Proteomes" id="UP000248961"/>
    </source>
</evidence>
<dbReference type="RefSeq" id="XP_025550115.1">
    <property type="nucleotide sequence ID" value="XM_025699118.1"/>
</dbReference>
<dbReference type="Proteomes" id="UP000248961">
    <property type="component" value="Unassembled WGS sequence"/>
</dbReference>
<sequence length="188" mass="20430">MESEPADESPTGCGEQSTQCGIAGCKALSPESDHHKRVDALAAEVAKINLGSSLSGEAESRRSSHHERMDALAAEVRKTNVDSSPSGDAGSRHPGDSKSGQGSEVWDTISLSGDSEKQEDKSAEQEDKSAKQKDKSPKQEAKSAKQADEPKQENGFTKEENDEWIWVTRHLRTFDTLDPATHRKKNSI</sequence>
<name>A0A395HSN7_ASPHC</name>
<dbReference type="AlphaFoldDB" id="A0A395HSN7"/>
<proteinExistence type="predicted"/>
<gene>
    <name evidence="2" type="ORF">BO97DRAFT_454637</name>
</gene>
<reference evidence="2 3" key="1">
    <citation type="submission" date="2018-02" db="EMBL/GenBank/DDBJ databases">
        <title>The genomes of Aspergillus section Nigri reveals drivers in fungal speciation.</title>
        <authorList>
            <consortium name="DOE Joint Genome Institute"/>
            <person name="Vesth T.C."/>
            <person name="Nybo J."/>
            <person name="Theobald S."/>
            <person name="Brandl J."/>
            <person name="Frisvad J.C."/>
            <person name="Nielsen K.F."/>
            <person name="Lyhne E.K."/>
            <person name="Kogle M.E."/>
            <person name="Kuo A."/>
            <person name="Riley R."/>
            <person name="Clum A."/>
            <person name="Nolan M."/>
            <person name="Lipzen A."/>
            <person name="Salamov A."/>
            <person name="Henrissat B."/>
            <person name="Wiebenga A."/>
            <person name="De vries R.P."/>
            <person name="Grigoriev I.V."/>
            <person name="Mortensen U.H."/>
            <person name="Andersen M.R."/>
            <person name="Baker S.E."/>
        </authorList>
    </citation>
    <scope>NUCLEOTIDE SEQUENCE [LARGE SCALE GENOMIC DNA]</scope>
    <source>
        <strain evidence="2 3">CBS 101889</strain>
    </source>
</reference>
<evidence type="ECO:0000313" key="2">
    <source>
        <dbReference type="EMBL" id="RAL10961.1"/>
    </source>
</evidence>
<protein>
    <submittedName>
        <fullName evidence="2">Uncharacterized protein</fullName>
    </submittedName>
</protein>
<feature type="region of interest" description="Disordered" evidence="1">
    <location>
        <begin position="49"/>
        <end position="163"/>
    </location>
</feature>
<keyword evidence="3" id="KW-1185">Reference proteome</keyword>
<dbReference type="VEuPathDB" id="FungiDB:BO97DRAFT_454637"/>
<feature type="non-terminal residue" evidence="2">
    <location>
        <position position="1"/>
    </location>
</feature>
<feature type="compositionally biased region" description="Basic and acidic residues" evidence="1">
    <location>
        <begin position="114"/>
        <end position="159"/>
    </location>
</feature>
<feature type="compositionally biased region" description="Basic and acidic residues" evidence="1">
    <location>
        <begin position="58"/>
        <end position="80"/>
    </location>
</feature>
<evidence type="ECO:0000256" key="1">
    <source>
        <dbReference type="SAM" id="MobiDB-lite"/>
    </source>
</evidence>